<gene>
    <name evidence="19" type="ORF">ASPCAL00669</name>
</gene>
<evidence type="ECO:0000256" key="8">
    <source>
        <dbReference type="ARBA" id="ARBA00023136"/>
    </source>
</evidence>
<feature type="region of interest" description="Disordered" evidence="16">
    <location>
        <begin position="562"/>
        <end position="584"/>
    </location>
</feature>
<dbReference type="GO" id="GO:0000329">
    <property type="term" value="C:fungal-type vacuole membrane"/>
    <property type="evidence" value="ECO:0007669"/>
    <property type="project" value="TreeGrafter"/>
</dbReference>
<feature type="domain" description="SPX" evidence="18">
    <location>
        <begin position="1"/>
        <end position="168"/>
    </location>
</feature>
<organism evidence="19 20">
    <name type="scientific">Aspergillus calidoustus</name>
    <dbReference type="NCBI Taxonomy" id="454130"/>
    <lineage>
        <taxon>Eukaryota</taxon>
        <taxon>Fungi</taxon>
        <taxon>Dikarya</taxon>
        <taxon>Ascomycota</taxon>
        <taxon>Pezizomycotina</taxon>
        <taxon>Eurotiomycetes</taxon>
        <taxon>Eurotiomycetidae</taxon>
        <taxon>Eurotiales</taxon>
        <taxon>Aspergillaceae</taxon>
        <taxon>Aspergillus</taxon>
        <taxon>Aspergillus subgen. Nidulantes</taxon>
    </lineage>
</organism>
<dbReference type="GO" id="GO:0006799">
    <property type="term" value="P:polyphosphate biosynthetic process"/>
    <property type="evidence" value="ECO:0007669"/>
    <property type="project" value="UniProtKB-ARBA"/>
</dbReference>
<dbReference type="InterPro" id="IPR051572">
    <property type="entry name" value="VTC_Complex_Subunit"/>
</dbReference>
<protein>
    <recommendedName>
        <fullName evidence="11">Vacuolar transporter chaperone complex subunit 4</fullName>
        <ecNumber evidence="3">2.7.4.1</ecNumber>
    </recommendedName>
    <alternativeName>
        <fullName evidence="13">Polyphosphate kinase</fullName>
    </alternativeName>
    <alternativeName>
        <fullName evidence="12">SPX-dependent polyphosphate polymerase VTC subunit 4</fullName>
    </alternativeName>
    <alternativeName>
        <fullName evidence="14">Vacuolar membrane polyphosphate polymerase catalytic subunit</fullName>
    </alternativeName>
</protein>
<keyword evidence="5" id="KW-0808">Transferase</keyword>
<dbReference type="OMA" id="NVNAYMR"/>
<comment type="similarity">
    <text evidence="10">Belongs to the VTC4 family.</text>
</comment>
<evidence type="ECO:0000256" key="1">
    <source>
        <dbReference type="ARBA" id="ARBA00001936"/>
    </source>
</evidence>
<feature type="region of interest" description="Disordered" evidence="16">
    <location>
        <begin position="96"/>
        <end position="115"/>
    </location>
</feature>
<dbReference type="PANTHER" id="PTHR46140">
    <property type="entry name" value="VACUOLAR TRANSPORTER CHAPERONE 1-RELATED"/>
    <property type="match status" value="1"/>
</dbReference>
<feature type="compositionally biased region" description="Basic and acidic residues" evidence="16">
    <location>
        <begin position="520"/>
        <end position="534"/>
    </location>
</feature>
<comment type="catalytic activity">
    <reaction evidence="9">
        <text>[phosphate](n) + ATP = [phosphate](n+1) + ADP</text>
        <dbReference type="Rhea" id="RHEA:19573"/>
        <dbReference type="Rhea" id="RHEA-COMP:9859"/>
        <dbReference type="Rhea" id="RHEA-COMP:14280"/>
        <dbReference type="ChEBI" id="CHEBI:16838"/>
        <dbReference type="ChEBI" id="CHEBI:30616"/>
        <dbReference type="ChEBI" id="CHEBI:456216"/>
        <dbReference type="EC" id="2.7.4.1"/>
    </reaction>
    <physiologicalReaction direction="left-to-right" evidence="9">
        <dbReference type="Rhea" id="RHEA:19574"/>
    </physiologicalReaction>
</comment>
<proteinExistence type="inferred from homology"/>
<evidence type="ECO:0000256" key="5">
    <source>
        <dbReference type="ARBA" id="ARBA00022679"/>
    </source>
</evidence>
<dbReference type="InterPro" id="IPR018966">
    <property type="entry name" value="VTC_domain"/>
</dbReference>
<sequence>MRFGEHLRSSQNKEYYWYYINYEGLKKALKTGYVTDPTPQNTKPDRKPWTEDDERHFVALLESELDKVFNFQKLKSEEIVRRIQEVEKDVEDVVTRLNNSNDNRSAGRSSRPPPSDEEFLMLEQVLSDIIADVHDLAKFTQLNYTGFQKIIKKHDKQTQWHLKPVFAARLKAKPFFKDNYDAFVVRLSKLYDLVRTKGNPVKGDSSAGGTQQNFHLPVLVFNPSKEFEEEDSAISSIYYDNPETWELYLGRLKKTEGAEAIRLRWYGGMDSDQIFVERKTHREDWTGEKSVKARFALKEKYVNDFMAGKLTVDKVFEKMRKDKKKSEDEIADLEQLAREIQYRVITRRLVPVTRTFYHRTAFQLPGDARVRISLDTELTMIREDNLDGRQRSGNNWRRMDIGVDWPFNQLPPEDVERFPYAVLEVKLQTQAGQEPPKWIRDLTASHLVEAVPKYSKFIHGTAALFPDRIHLLPFWMPQMDVDIRKPATRHFGIQRPMTSTSLSANETPEDDESEDDELDAHEGRNGGPRDRSDREALREIEPHALFDDTDGNALDVEERIAAQPLPGDEDYPLYDSDDESVDSDELEEARRVGGRYYYEQLAKYYSHRLKNGMINLLKALIPRPMPTNMPAPEQNGITVMGSGRTIKRFTAPKGKRIHVPVRVEPKVYFAAERTFLSWLEFSILLGTIAATLLNFGDDYITFACSWAFTILAAVALIYSLVLYIWRVDKIRKRRDVKRVYYEKWGPTVVGVGLVAIMLTNFVLRVRQTGFTSRDGNKSTTPGRDDL</sequence>
<dbReference type="Pfam" id="PF02656">
    <property type="entry name" value="DUF202"/>
    <property type="match status" value="1"/>
</dbReference>
<evidence type="ECO:0000256" key="2">
    <source>
        <dbReference type="ARBA" id="ARBA00004128"/>
    </source>
</evidence>
<keyword evidence="7 17" id="KW-1133">Transmembrane helix</keyword>
<dbReference type="InterPro" id="IPR042267">
    <property type="entry name" value="VTC_sf"/>
</dbReference>
<evidence type="ECO:0000313" key="20">
    <source>
        <dbReference type="Proteomes" id="UP000054771"/>
    </source>
</evidence>
<dbReference type="CDD" id="cd07751">
    <property type="entry name" value="PolyPPase_VTC4_like"/>
    <property type="match status" value="1"/>
</dbReference>
<dbReference type="Proteomes" id="UP000054771">
    <property type="component" value="Unassembled WGS sequence"/>
</dbReference>
<accession>A0A0U4YVX3</accession>
<dbReference type="GO" id="GO:0042144">
    <property type="term" value="P:vacuole fusion, non-autophagic"/>
    <property type="evidence" value="ECO:0007669"/>
    <property type="project" value="TreeGrafter"/>
</dbReference>
<evidence type="ECO:0000256" key="15">
    <source>
        <dbReference type="SAM" id="Coils"/>
    </source>
</evidence>
<dbReference type="GO" id="GO:0008976">
    <property type="term" value="F:polyphosphate kinase activity"/>
    <property type="evidence" value="ECO:0007669"/>
    <property type="project" value="UniProtKB-EC"/>
</dbReference>
<dbReference type="InterPro" id="IPR003807">
    <property type="entry name" value="DUF202"/>
</dbReference>
<evidence type="ECO:0000256" key="6">
    <source>
        <dbReference type="ARBA" id="ARBA00022692"/>
    </source>
</evidence>
<evidence type="ECO:0000256" key="10">
    <source>
        <dbReference type="ARBA" id="ARBA00061390"/>
    </source>
</evidence>
<dbReference type="PROSITE" id="PS51382">
    <property type="entry name" value="SPX"/>
    <property type="match status" value="1"/>
</dbReference>
<dbReference type="AlphaFoldDB" id="A0A0U4YVX3"/>
<evidence type="ECO:0000256" key="9">
    <source>
        <dbReference type="ARBA" id="ARBA00050204"/>
    </source>
</evidence>
<evidence type="ECO:0000259" key="18">
    <source>
        <dbReference type="PROSITE" id="PS51382"/>
    </source>
</evidence>
<reference evidence="20" key="1">
    <citation type="journal article" date="2016" name="Genome Announc.">
        <title>Draft genome sequences of fungus Aspergillus calidoustus.</title>
        <authorList>
            <person name="Horn F."/>
            <person name="Linde J."/>
            <person name="Mattern D.J."/>
            <person name="Walther G."/>
            <person name="Guthke R."/>
            <person name="Scherlach K."/>
            <person name="Martin K."/>
            <person name="Brakhage A.A."/>
            <person name="Petzke L."/>
            <person name="Valiante V."/>
        </authorList>
    </citation>
    <scope>NUCLEOTIDE SEQUENCE [LARGE SCALE GENOMIC DNA]</scope>
    <source>
        <strain evidence="20">SF006504</strain>
    </source>
</reference>
<feature type="transmembrane region" description="Helical" evidence="17">
    <location>
        <begin position="675"/>
        <end position="693"/>
    </location>
</feature>
<keyword evidence="15" id="KW-0175">Coiled coil</keyword>
<feature type="region of interest" description="Disordered" evidence="16">
    <location>
        <begin position="490"/>
        <end position="534"/>
    </location>
</feature>
<dbReference type="OrthoDB" id="6493944at2759"/>
<name>A0A0U4YVX3_ASPCI</name>
<feature type="compositionally biased region" description="Acidic residues" evidence="16">
    <location>
        <begin position="507"/>
        <end position="519"/>
    </location>
</feature>
<evidence type="ECO:0000313" key="19">
    <source>
        <dbReference type="EMBL" id="CEL01077.1"/>
    </source>
</evidence>
<dbReference type="EC" id="2.7.4.1" evidence="3"/>
<dbReference type="PANTHER" id="PTHR46140:SF1">
    <property type="entry name" value="VACUOLAR TRANSPORTER CHAPERONE COMPLEX SUBUNIT 4-RELATED"/>
    <property type="match status" value="1"/>
</dbReference>
<evidence type="ECO:0000256" key="11">
    <source>
        <dbReference type="ARBA" id="ARBA00067464"/>
    </source>
</evidence>
<comment type="cofactor">
    <cofactor evidence="1">
        <name>Mn(2+)</name>
        <dbReference type="ChEBI" id="CHEBI:29035"/>
    </cofactor>
</comment>
<dbReference type="FunFam" id="3.20.100.30:FF:000001">
    <property type="entry name" value="Vacuolar transporter chaperone 4"/>
    <property type="match status" value="1"/>
</dbReference>
<dbReference type="Pfam" id="PF09359">
    <property type="entry name" value="VTC"/>
    <property type="match status" value="1"/>
</dbReference>
<dbReference type="CDD" id="cd14480">
    <property type="entry name" value="SPX_VTC2_like"/>
    <property type="match status" value="1"/>
</dbReference>
<evidence type="ECO:0000256" key="17">
    <source>
        <dbReference type="SAM" id="Phobius"/>
    </source>
</evidence>
<keyword evidence="8 17" id="KW-0472">Membrane</keyword>
<dbReference type="GO" id="GO:0007034">
    <property type="term" value="P:vacuolar transport"/>
    <property type="evidence" value="ECO:0007669"/>
    <property type="project" value="TreeGrafter"/>
</dbReference>
<feature type="coiled-coil region" evidence="15">
    <location>
        <begin position="316"/>
        <end position="343"/>
    </location>
</feature>
<dbReference type="STRING" id="454130.A0A0U4YVX3"/>
<evidence type="ECO:0000256" key="7">
    <source>
        <dbReference type="ARBA" id="ARBA00022989"/>
    </source>
</evidence>
<evidence type="ECO:0000256" key="13">
    <source>
        <dbReference type="ARBA" id="ARBA00080494"/>
    </source>
</evidence>
<feature type="transmembrane region" description="Helical" evidence="17">
    <location>
        <begin position="744"/>
        <end position="763"/>
    </location>
</feature>
<feature type="transmembrane region" description="Helical" evidence="17">
    <location>
        <begin position="699"/>
        <end position="724"/>
    </location>
</feature>
<evidence type="ECO:0000256" key="14">
    <source>
        <dbReference type="ARBA" id="ARBA00081313"/>
    </source>
</evidence>
<evidence type="ECO:0000256" key="12">
    <source>
        <dbReference type="ARBA" id="ARBA00075894"/>
    </source>
</evidence>
<feature type="compositionally biased region" description="Acidic residues" evidence="16">
    <location>
        <begin position="567"/>
        <end position="584"/>
    </location>
</feature>
<dbReference type="GO" id="GO:0016237">
    <property type="term" value="P:microautophagy"/>
    <property type="evidence" value="ECO:0007669"/>
    <property type="project" value="TreeGrafter"/>
</dbReference>
<dbReference type="EMBL" id="CDMC01000001">
    <property type="protein sequence ID" value="CEL01077.1"/>
    <property type="molecule type" value="Genomic_DNA"/>
</dbReference>
<evidence type="ECO:0000256" key="3">
    <source>
        <dbReference type="ARBA" id="ARBA00012960"/>
    </source>
</evidence>
<evidence type="ECO:0000256" key="16">
    <source>
        <dbReference type="SAM" id="MobiDB-lite"/>
    </source>
</evidence>
<keyword evidence="6 17" id="KW-0812">Transmembrane</keyword>
<comment type="subcellular location">
    <subcellularLocation>
        <location evidence="2">Vacuole membrane</location>
        <topology evidence="2">Multi-pass membrane protein</topology>
    </subcellularLocation>
</comment>
<dbReference type="InterPro" id="IPR004331">
    <property type="entry name" value="SPX_dom"/>
</dbReference>
<keyword evidence="20" id="KW-1185">Reference proteome</keyword>
<dbReference type="GO" id="GO:0033254">
    <property type="term" value="C:vacuolar transporter chaperone complex"/>
    <property type="evidence" value="ECO:0007669"/>
    <property type="project" value="TreeGrafter"/>
</dbReference>
<evidence type="ECO:0000256" key="4">
    <source>
        <dbReference type="ARBA" id="ARBA00022554"/>
    </source>
</evidence>
<dbReference type="Gene3D" id="3.20.100.30">
    <property type="entry name" value="VTC, catalytic tunnel domain"/>
    <property type="match status" value="1"/>
</dbReference>
<feature type="compositionally biased region" description="Polar residues" evidence="16">
    <location>
        <begin position="496"/>
        <end position="505"/>
    </location>
</feature>
<keyword evidence="4" id="KW-0926">Vacuole</keyword>